<evidence type="ECO:0000313" key="3">
    <source>
        <dbReference type="Proteomes" id="UP000177025"/>
    </source>
</evidence>
<sequence>MRIDPGSVGERMGIRISDVVLKIGDKRIRNRNDFQDALKTVKKFDMIIDRGGLILQFYFGL</sequence>
<feature type="domain" description="PDZ" evidence="1">
    <location>
        <begin position="2"/>
        <end position="39"/>
    </location>
</feature>
<dbReference type="SUPFAM" id="SSF50156">
    <property type="entry name" value="PDZ domain-like"/>
    <property type="match status" value="1"/>
</dbReference>
<proteinExistence type="predicted"/>
<name>A0A1F4UAK6_UNCW3</name>
<organism evidence="2 3">
    <name type="scientific">candidate division WOR-3 bacterium RBG_13_43_14</name>
    <dbReference type="NCBI Taxonomy" id="1802590"/>
    <lineage>
        <taxon>Bacteria</taxon>
        <taxon>Bacteria division WOR-3</taxon>
    </lineage>
</organism>
<protein>
    <recommendedName>
        <fullName evidence="1">PDZ domain-containing protein</fullName>
    </recommendedName>
</protein>
<gene>
    <name evidence="2" type="ORF">A2Y85_06395</name>
</gene>
<evidence type="ECO:0000259" key="1">
    <source>
        <dbReference type="Pfam" id="PF17820"/>
    </source>
</evidence>
<dbReference type="EMBL" id="MEUM01000088">
    <property type="protein sequence ID" value="OGC41942.1"/>
    <property type="molecule type" value="Genomic_DNA"/>
</dbReference>
<dbReference type="Pfam" id="PF17820">
    <property type="entry name" value="PDZ_6"/>
    <property type="match status" value="1"/>
</dbReference>
<evidence type="ECO:0000313" key="2">
    <source>
        <dbReference type="EMBL" id="OGC41942.1"/>
    </source>
</evidence>
<accession>A0A1F4UAK6</accession>
<dbReference type="Proteomes" id="UP000177025">
    <property type="component" value="Unassembled WGS sequence"/>
</dbReference>
<reference evidence="2 3" key="1">
    <citation type="journal article" date="2016" name="Nat. Commun.">
        <title>Thousands of microbial genomes shed light on interconnected biogeochemical processes in an aquifer system.</title>
        <authorList>
            <person name="Anantharaman K."/>
            <person name="Brown C.T."/>
            <person name="Hug L.A."/>
            <person name="Sharon I."/>
            <person name="Castelle C.J."/>
            <person name="Probst A.J."/>
            <person name="Thomas B.C."/>
            <person name="Singh A."/>
            <person name="Wilkins M.J."/>
            <person name="Karaoz U."/>
            <person name="Brodie E.L."/>
            <person name="Williams K.H."/>
            <person name="Hubbard S.S."/>
            <person name="Banfield J.F."/>
        </authorList>
    </citation>
    <scope>NUCLEOTIDE SEQUENCE [LARGE SCALE GENOMIC DNA]</scope>
</reference>
<comment type="caution">
    <text evidence="2">The sequence shown here is derived from an EMBL/GenBank/DDBJ whole genome shotgun (WGS) entry which is preliminary data.</text>
</comment>
<dbReference type="InterPro" id="IPR036034">
    <property type="entry name" value="PDZ_sf"/>
</dbReference>
<dbReference type="Gene3D" id="2.30.42.10">
    <property type="match status" value="1"/>
</dbReference>
<dbReference type="InterPro" id="IPR041489">
    <property type="entry name" value="PDZ_6"/>
</dbReference>
<dbReference type="AlphaFoldDB" id="A0A1F4UAK6"/>